<comment type="cofactor">
    <cofactor evidence="1 16 17">
        <name>FAD</name>
        <dbReference type="ChEBI" id="CHEBI:57692"/>
    </cofactor>
</comment>
<feature type="binding site" evidence="17">
    <location>
        <position position="39"/>
    </location>
    <ligand>
        <name>FAD</name>
        <dbReference type="ChEBI" id="CHEBI:57692"/>
    </ligand>
</feature>
<evidence type="ECO:0000256" key="5">
    <source>
        <dbReference type="ARBA" id="ARBA00013219"/>
    </source>
</evidence>
<evidence type="ECO:0000256" key="8">
    <source>
        <dbReference type="ARBA" id="ARBA00022630"/>
    </source>
</evidence>
<feature type="binding site" evidence="17">
    <location>
        <position position="104"/>
    </location>
    <ligand>
        <name>FAD</name>
        <dbReference type="ChEBI" id="CHEBI:57692"/>
    </ligand>
</feature>
<dbReference type="OrthoDB" id="333024at2759"/>
<dbReference type="InterPro" id="IPR055275">
    <property type="entry name" value="Ferredox_Rdtase"/>
</dbReference>
<dbReference type="STRING" id="121224.E0VUT6"/>
<dbReference type="GO" id="GO:0016491">
    <property type="term" value="F:oxidoreductase activity"/>
    <property type="evidence" value="ECO:0007669"/>
    <property type="project" value="UniProtKB-KW"/>
</dbReference>
<organism>
    <name type="scientific">Pediculus humanus subsp. corporis</name>
    <name type="common">Body louse</name>
    <dbReference type="NCBI Taxonomy" id="121224"/>
    <lineage>
        <taxon>Eukaryota</taxon>
        <taxon>Metazoa</taxon>
        <taxon>Ecdysozoa</taxon>
        <taxon>Arthropoda</taxon>
        <taxon>Hexapoda</taxon>
        <taxon>Insecta</taxon>
        <taxon>Pterygota</taxon>
        <taxon>Neoptera</taxon>
        <taxon>Paraneoptera</taxon>
        <taxon>Psocodea</taxon>
        <taxon>Troctomorpha</taxon>
        <taxon>Phthiraptera</taxon>
        <taxon>Anoplura</taxon>
        <taxon>Pediculidae</taxon>
        <taxon>Pediculus</taxon>
    </lineage>
</organism>
<keyword evidence="13 16" id="KW-0560">Oxidoreductase</keyword>
<dbReference type="AlphaFoldDB" id="E0VUT6"/>
<name>E0VUT6_PEDHC</name>
<proteinExistence type="inferred from homology"/>
<dbReference type="GO" id="GO:0005739">
    <property type="term" value="C:mitochondrion"/>
    <property type="evidence" value="ECO:0007669"/>
    <property type="project" value="UniProtKB-SubCell"/>
</dbReference>
<comment type="similarity">
    <text evidence="4 16">Belongs to the ferredoxin--NADP reductase type 1 family.</text>
</comment>
<evidence type="ECO:0000313" key="21">
    <source>
        <dbReference type="EnsemblMetazoa" id="PHUM454900-PA"/>
    </source>
</evidence>
<keyword evidence="14 16" id="KW-0496">Mitochondrion</keyword>
<dbReference type="PANTHER" id="PTHR48467:SF1">
    <property type="entry name" value="GLUTAMATE SYNTHASE 1 [NADH], CHLOROPLASTIC-LIKE"/>
    <property type="match status" value="1"/>
</dbReference>
<feature type="binding site" evidence="17">
    <location>
        <begin position="388"/>
        <end position="390"/>
    </location>
    <ligand>
        <name>FAD</name>
        <dbReference type="ChEBI" id="CHEBI:57692"/>
    </ligand>
</feature>
<dbReference type="Pfam" id="PF07992">
    <property type="entry name" value="Pyr_redox_2"/>
    <property type="match status" value="1"/>
</dbReference>
<reference evidence="20" key="2">
    <citation type="submission" date="2007-04" db="EMBL/GenBank/DDBJ databases">
        <title>The genome of the human body louse.</title>
        <authorList>
            <consortium name="The Human Body Louse Genome Consortium"/>
            <person name="Kirkness E."/>
            <person name="Walenz B."/>
            <person name="Hass B."/>
            <person name="Bruggner R."/>
            <person name="Strausberg R."/>
        </authorList>
    </citation>
    <scope>NUCLEOTIDE SEQUENCE</scope>
    <source>
        <strain evidence="20">USDA</strain>
    </source>
</reference>
<dbReference type="RefSeq" id="XP_002429880.1">
    <property type="nucleotide sequence ID" value="XM_002429835.1"/>
</dbReference>
<dbReference type="VEuPathDB" id="VectorBase:PHUM454900"/>
<dbReference type="InterPro" id="IPR023753">
    <property type="entry name" value="FAD/NAD-binding_dom"/>
</dbReference>
<dbReference type="Gene3D" id="3.50.50.60">
    <property type="entry name" value="FAD/NAD(P)-binding domain"/>
    <property type="match status" value="1"/>
</dbReference>
<evidence type="ECO:0000256" key="1">
    <source>
        <dbReference type="ARBA" id="ARBA00001974"/>
    </source>
</evidence>
<dbReference type="GeneID" id="8230534"/>
<evidence type="ECO:0000256" key="13">
    <source>
        <dbReference type="ARBA" id="ARBA00023002"/>
    </source>
</evidence>
<dbReference type="EC" id="1.18.1.6" evidence="5 16"/>
<feature type="binding site" evidence="18">
    <location>
        <begin position="219"/>
        <end position="220"/>
    </location>
    <ligand>
        <name>NADP(+)</name>
        <dbReference type="ChEBI" id="CHEBI:58349"/>
    </ligand>
</feature>
<evidence type="ECO:0000256" key="4">
    <source>
        <dbReference type="ARBA" id="ARBA00008312"/>
    </source>
</evidence>
<dbReference type="InParanoid" id="E0VUT6"/>
<dbReference type="EnsemblMetazoa" id="PHUM454900-RA">
    <property type="protein sequence ID" value="PHUM454900-PA"/>
    <property type="gene ID" value="PHUM454900"/>
</dbReference>
<gene>
    <name evidence="21" type="primary">8230534</name>
    <name evidence="20" type="ORF">Phum_PHUM454900</name>
</gene>
<evidence type="ECO:0000256" key="3">
    <source>
        <dbReference type="ARBA" id="ARBA00004731"/>
    </source>
</evidence>
<feature type="binding site" evidence="18">
    <location>
        <begin position="175"/>
        <end position="178"/>
    </location>
    <ligand>
        <name>NADP(+)</name>
        <dbReference type="ChEBI" id="CHEBI:58349"/>
    </ligand>
</feature>
<keyword evidence="12" id="KW-0249">Electron transport</keyword>
<dbReference type="EMBL" id="AAZO01005537">
    <property type="status" value="NOT_ANNOTATED_CDS"/>
    <property type="molecule type" value="Genomic_DNA"/>
</dbReference>
<keyword evidence="9 16" id="KW-0274">FAD</keyword>
<dbReference type="FunCoup" id="E0VUT6">
    <property type="interactions" value="1400"/>
</dbReference>
<dbReference type="KEGG" id="phu:Phum_PHUM454900"/>
<keyword evidence="10 16" id="KW-0521">NADP</keyword>
<keyword evidence="11" id="KW-0809">Transit peptide</keyword>
<evidence type="ECO:0000256" key="9">
    <source>
        <dbReference type="ARBA" id="ARBA00022827"/>
    </source>
</evidence>
<evidence type="ECO:0000256" key="15">
    <source>
        <dbReference type="ARBA" id="ARBA00048933"/>
    </source>
</evidence>
<keyword evidence="22" id="KW-1185">Reference proteome</keyword>
<dbReference type="PANTHER" id="PTHR48467">
    <property type="entry name" value="GLUTAMATE SYNTHASE 1 [NADH], CHLOROPLASTIC-LIKE"/>
    <property type="match status" value="1"/>
</dbReference>
<evidence type="ECO:0000256" key="2">
    <source>
        <dbReference type="ARBA" id="ARBA00004173"/>
    </source>
</evidence>
<dbReference type="FunFam" id="3.50.50.60:FF:000036">
    <property type="entry name" value="NADPH:adrenodoxin oxidoreductase, mitochondrial"/>
    <property type="match status" value="1"/>
</dbReference>
<evidence type="ECO:0000256" key="11">
    <source>
        <dbReference type="ARBA" id="ARBA00022946"/>
    </source>
</evidence>
<comment type="pathway">
    <text evidence="3">Steroid metabolism; cholesterol metabolism.</text>
</comment>
<dbReference type="SUPFAM" id="SSF51971">
    <property type="entry name" value="Nucleotide-binding domain"/>
    <property type="match status" value="1"/>
</dbReference>
<reference evidence="20" key="1">
    <citation type="submission" date="2007-04" db="EMBL/GenBank/DDBJ databases">
        <title>Annotation of Pediculus humanus corporis strain USDA.</title>
        <authorList>
            <person name="Kirkness E."/>
            <person name="Hannick L."/>
            <person name="Hass B."/>
            <person name="Bruggner R."/>
            <person name="Lawson D."/>
            <person name="Bidwell S."/>
            <person name="Joardar V."/>
            <person name="Caler E."/>
            <person name="Walenz B."/>
            <person name="Inman J."/>
            <person name="Schobel S."/>
            <person name="Galinsky K."/>
            <person name="Amedeo P."/>
            <person name="Strausberg R."/>
        </authorList>
    </citation>
    <scope>NUCLEOTIDE SEQUENCE</scope>
    <source>
        <strain evidence="20">USDA</strain>
    </source>
</reference>
<dbReference type="InterPro" id="IPR036188">
    <property type="entry name" value="FAD/NAD-bd_sf"/>
</dbReference>
<dbReference type="eggNOG" id="KOG1800">
    <property type="taxonomic scope" value="Eukaryota"/>
</dbReference>
<feature type="binding site" evidence="18">
    <location>
        <position position="388"/>
    </location>
    <ligand>
        <name>NADP(+)</name>
        <dbReference type="ChEBI" id="CHEBI:58349"/>
    </ligand>
</feature>
<dbReference type="PRINTS" id="PR00419">
    <property type="entry name" value="ADXRDTASE"/>
</dbReference>
<comment type="subcellular location">
    <subcellularLocation>
        <location evidence="2 16">Mitochondrion</location>
    </subcellularLocation>
</comment>
<evidence type="ECO:0000259" key="19">
    <source>
        <dbReference type="Pfam" id="PF07992"/>
    </source>
</evidence>
<accession>E0VUT6</accession>
<feature type="domain" description="FAD/NAD(P)-binding" evidence="19">
    <location>
        <begin position="30"/>
        <end position="186"/>
    </location>
</feature>
<comment type="catalytic activity">
    <reaction evidence="15 16">
        <text>2 reduced [adrenodoxin] + NADP(+) + H(+) = 2 oxidized [adrenodoxin] + NADPH</text>
        <dbReference type="Rhea" id="RHEA:42312"/>
        <dbReference type="Rhea" id="RHEA-COMP:9998"/>
        <dbReference type="Rhea" id="RHEA-COMP:9999"/>
        <dbReference type="ChEBI" id="CHEBI:15378"/>
        <dbReference type="ChEBI" id="CHEBI:33737"/>
        <dbReference type="ChEBI" id="CHEBI:33738"/>
        <dbReference type="ChEBI" id="CHEBI:57783"/>
        <dbReference type="ChEBI" id="CHEBI:58349"/>
        <dbReference type="EC" id="1.18.1.6"/>
    </reaction>
</comment>
<evidence type="ECO:0000313" key="22">
    <source>
        <dbReference type="Proteomes" id="UP000009046"/>
    </source>
</evidence>
<feature type="binding site" evidence="17">
    <location>
        <position position="60"/>
    </location>
    <ligand>
        <name>FAD</name>
        <dbReference type="ChEBI" id="CHEBI:57692"/>
    </ligand>
</feature>
<feature type="binding site" evidence="18">
    <location>
        <position position="231"/>
    </location>
    <ligand>
        <name>NADP(+)</name>
        <dbReference type="ChEBI" id="CHEBI:58349"/>
    </ligand>
</feature>
<dbReference type="EMBL" id="DS235793">
    <property type="protein sequence ID" value="EEB17142.1"/>
    <property type="molecule type" value="Genomic_DNA"/>
</dbReference>
<evidence type="ECO:0000256" key="18">
    <source>
        <dbReference type="PIRSR" id="PIRSR000362-2"/>
    </source>
</evidence>
<sequence length="474" mass="53224">MIKFNLFSPFFKWKNPIIRKYSCSNTSGIKICIVGSGPAGFYSAQQLIKISPNVVVDIYERLPVPFGLVRYGVAPDHADVKNVINTFTKTAKNSNVNFYGNICLGIDITLQDLINSYHVVLLTYGAEEDRKLNIEGEKLKNVISARRFVGWYNGLPNDRNLNVDLNGENAVIIGQGNVAIDVARILLSPIDKLKHTDITEYALEALNGSKVKNVCLIGRRGPLQIACTIKELREMIKMPGVCTILDRNDFVEIEKIIPGLGRPRKRLTELMYNTSIKNDMNNEMNNEKKFQIIFKRTPLELLGNGKVEKIRTGVNVLEGENVETQTAKITNEIIEIPCDLCLRSIGYKSIQAEPNIPFDFKKGIIENKNGRILPGLYSSGWVSTGPVGVILSTMNNAFTTAQIIQKDIEEKLLDVENGKPGSENILSLVNKKGIQIVRFEDWEKIDREEEKRGKIKGKPREKIVTIEEMLKIAC</sequence>
<evidence type="ECO:0000256" key="10">
    <source>
        <dbReference type="ARBA" id="ARBA00022857"/>
    </source>
</evidence>
<feature type="binding site" evidence="17">
    <location>
        <position position="68"/>
    </location>
    <ligand>
        <name>FAD</name>
        <dbReference type="ChEBI" id="CHEBI:57692"/>
    </ligand>
</feature>
<evidence type="ECO:0000256" key="12">
    <source>
        <dbReference type="ARBA" id="ARBA00022982"/>
    </source>
</evidence>
<dbReference type="InterPro" id="IPR021163">
    <property type="entry name" value="Ferredox_Rdtase_adrenod"/>
</dbReference>
<evidence type="ECO:0000313" key="20">
    <source>
        <dbReference type="EMBL" id="EEB17142.1"/>
    </source>
</evidence>
<dbReference type="HOGENOM" id="CLU_024722_3_1_1"/>
<keyword evidence="8 16" id="KW-0285">Flavoprotein</keyword>
<evidence type="ECO:0000256" key="17">
    <source>
        <dbReference type="PIRSR" id="PIRSR000362-1"/>
    </source>
</evidence>
<protein>
    <recommendedName>
        <fullName evidence="6 16">NADPH:adrenodoxin oxidoreductase, mitochondrial</fullName>
        <ecNumber evidence="5 16">1.18.1.6</ecNumber>
    </recommendedName>
</protein>
<dbReference type="PIRSF" id="PIRSF000362">
    <property type="entry name" value="FNR"/>
    <property type="match status" value="1"/>
</dbReference>
<dbReference type="CTD" id="8230534"/>
<dbReference type="Proteomes" id="UP000009046">
    <property type="component" value="Unassembled WGS sequence"/>
</dbReference>
<evidence type="ECO:0000256" key="7">
    <source>
        <dbReference type="ARBA" id="ARBA00022448"/>
    </source>
</evidence>
<dbReference type="Gene3D" id="3.40.50.720">
    <property type="entry name" value="NAD(P)-binding Rossmann-like Domain"/>
    <property type="match status" value="1"/>
</dbReference>
<feature type="binding site" evidence="17">
    <location>
        <position position="381"/>
    </location>
    <ligand>
        <name>FAD</name>
        <dbReference type="ChEBI" id="CHEBI:57692"/>
    </ligand>
</feature>
<dbReference type="OMA" id="RFNFIGN"/>
<evidence type="ECO:0000256" key="6">
    <source>
        <dbReference type="ARBA" id="ARBA00016287"/>
    </source>
</evidence>
<evidence type="ECO:0000256" key="16">
    <source>
        <dbReference type="PIRNR" id="PIRNR000362"/>
    </source>
</evidence>
<keyword evidence="7" id="KW-0813">Transport</keyword>
<evidence type="ECO:0000256" key="14">
    <source>
        <dbReference type="ARBA" id="ARBA00023128"/>
    </source>
</evidence>
<reference evidence="21" key="3">
    <citation type="submission" date="2021-02" db="UniProtKB">
        <authorList>
            <consortium name="EnsemblMetazoa"/>
        </authorList>
    </citation>
    <scope>IDENTIFICATION</scope>
    <source>
        <strain evidence="21">USDA</strain>
    </source>
</reference>
<dbReference type="GO" id="GO:0008203">
    <property type="term" value="P:cholesterol metabolic process"/>
    <property type="evidence" value="ECO:0007669"/>
    <property type="project" value="UniProtKB-UniPathway"/>
</dbReference>
<dbReference type="UniPathway" id="UPA00296"/>